<proteinExistence type="predicted"/>
<evidence type="ECO:0000313" key="1">
    <source>
        <dbReference type="EMBL" id="QZE14225.1"/>
    </source>
</evidence>
<accession>A0AC61NNE3</accession>
<sequence length="313" mass="36735">MADQYFYKKYNYNPNRRIEPAFKHGSIKEYMPFLISASIREAMLEKEKLESGKEGEKFLYADDEFLVYDSQSTEFETGMYYFWLFAIFPIFISFVYKIISGTISFADFISNDISILIGLLIPAVYFRIKKKMNSKPQIVIFDRLNGLVQVPTKGSLPPQLFRFEDLHIVAYLGSKSAAARIVKIETSRTIVQLFKRSINIPFYDVIASQSWSFCVWYMDKNRPLPLGTALDPYREKDYQRRLSEGMPEPLYPSFISTPEHFDKNFHRMYELNKDVTAEDRVSLNDRNRKKDNPYRHKRNDGPPASHPSSHSYY</sequence>
<protein>
    <submittedName>
        <fullName evidence="1">Uncharacterized protein</fullName>
    </submittedName>
</protein>
<dbReference type="Proteomes" id="UP000826212">
    <property type="component" value="Chromosome"/>
</dbReference>
<name>A0AC61NNE3_9BACT</name>
<keyword evidence="2" id="KW-1185">Reference proteome</keyword>
<dbReference type="EMBL" id="CP081303">
    <property type="protein sequence ID" value="QZE14225.1"/>
    <property type="molecule type" value="Genomic_DNA"/>
</dbReference>
<reference evidence="1" key="1">
    <citation type="submission" date="2021-08" db="EMBL/GenBank/DDBJ databases">
        <title>Novel anaerobic bacterium isolated from sea squirt in East Sea, Republic of Korea.</title>
        <authorList>
            <person name="Nguyen T.H."/>
            <person name="Li Z."/>
            <person name="Lee Y.-J."/>
            <person name="Ko J."/>
            <person name="Kim S.-G."/>
        </authorList>
    </citation>
    <scope>NUCLEOTIDE SEQUENCE</scope>
    <source>
        <strain evidence="1">KCTC 25031</strain>
    </source>
</reference>
<evidence type="ECO:0000313" key="2">
    <source>
        <dbReference type="Proteomes" id="UP000826212"/>
    </source>
</evidence>
<organism evidence="1 2">
    <name type="scientific">Halosquirtibacter laminarini</name>
    <dbReference type="NCBI Taxonomy" id="3374600"/>
    <lineage>
        <taxon>Bacteria</taxon>
        <taxon>Pseudomonadati</taxon>
        <taxon>Bacteroidota</taxon>
        <taxon>Bacteroidia</taxon>
        <taxon>Marinilabiliales</taxon>
        <taxon>Prolixibacteraceae</taxon>
        <taxon>Halosquirtibacter</taxon>
    </lineage>
</organism>
<gene>
    <name evidence="1" type="ORF">K4L44_17200</name>
</gene>